<dbReference type="RefSeq" id="WP_156641127.1">
    <property type="nucleotide sequence ID" value="NZ_WOXT01000001.1"/>
</dbReference>
<keyword evidence="3" id="KW-1185">Reference proteome</keyword>
<gene>
    <name evidence="2" type="ORF">GN331_06735</name>
</gene>
<evidence type="ECO:0000256" key="1">
    <source>
        <dbReference type="SAM" id="Phobius"/>
    </source>
</evidence>
<dbReference type="Proteomes" id="UP000479692">
    <property type="component" value="Unassembled WGS sequence"/>
</dbReference>
<feature type="transmembrane region" description="Helical" evidence="1">
    <location>
        <begin position="20"/>
        <end position="47"/>
    </location>
</feature>
<proteinExistence type="predicted"/>
<name>A0A7C9M2M9_9GAMM</name>
<comment type="caution">
    <text evidence="2">The sequence shown here is derived from an EMBL/GenBank/DDBJ whole genome shotgun (WGS) entry which is preliminary data.</text>
</comment>
<dbReference type="EMBL" id="WOXT01000001">
    <property type="protein sequence ID" value="MUV13906.1"/>
    <property type="molecule type" value="Genomic_DNA"/>
</dbReference>
<keyword evidence="1" id="KW-0812">Transmembrane</keyword>
<accession>A0A7C9M2M9</accession>
<protein>
    <recommendedName>
        <fullName evidence="4">DUF1440 domain-containing protein</fullName>
    </recommendedName>
</protein>
<keyword evidence="1" id="KW-1133">Transmembrane helix</keyword>
<keyword evidence="1" id="KW-0472">Membrane</keyword>
<evidence type="ECO:0000313" key="2">
    <source>
        <dbReference type="EMBL" id="MUV13906.1"/>
    </source>
</evidence>
<feature type="transmembrane region" description="Helical" evidence="1">
    <location>
        <begin position="77"/>
        <end position="99"/>
    </location>
</feature>
<organism evidence="2 3">
    <name type="scientific">Noviluteimonas gilva</name>
    <dbReference type="NCBI Taxonomy" id="2682097"/>
    <lineage>
        <taxon>Bacteria</taxon>
        <taxon>Pseudomonadati</taxon>
        <taxon>Pseudomonadota</taxon>
        <taxon>Gammaproteobacteria</taxon>
        <taxon>Lysobacterales</taxon>
        <taxon>Lysobacteraceae</taxon>
        <taxon>Noviluteimonas</taxon>
    </lineage>
</organism>
<feature type="transmembrane region" description="Helical" evidence="1">
    <location>
        <begin position="111"/>
        <end position="133"/>
    </location>
</feature>
<evidence type="ECO:0008006" key="4">
    <source>
        <dbReference type="Google" id="ProtNLM"/>
    </source>
</evidence>
<reference evidence="2 3" key="1">
    <citation type="submission" date="2019-12" db="EMBL/GenBank/DDBJ databases">
        <authorList>
            <person name="Xu J."/>
        </authorList>
    </citation>
    <scope>NUCLEOTIDE SEQUENCE [LARGE SCALE GENOMIC DNA]</scope>
    <source>
        <strain evidence="2 3">HX-5-24</strain>
    </source>
</reference>
<feature type="transmembrane region" description="Helical" evidence="1">
    <location>
        <begin position="145"/>
        <end position="166"/>
    </location>
</feature>
<dbReference type="AlphaFoldDB" id="A0A7C9M2M9"/>
<evidence type="ECO:0000313" key="3">
    <source>
        <dbReference type="Proteomes" id="UP000479692"/>
    </source>
</evidence>
<sequence length="171" mass="17721">MHVRPAWSHSPALSGAHRVWPAWASVALGGSAFALADLAFASLYWFFYGGVTPVRIGQGIASWVVGSHAAHAGGVDAAIAGVLLYCAAVAAMVAGYMRLTARWPRLHAHAWIAGSVYGMAMYGLLFEVIVPYFSAATVSGGSAPLSWTIACLAAYAGIGMGCATIARAHAR</sequence>